<protein>
    <submittedName>
        <fullName evidence="3">Uncharacterized protein</fullName>
    </submittedName>
</protein>
<evidence type="ECO:0000313" key="3">
    <source>
        <dbReference type="WBParaSite" id="nRc.2.0.1.t12372-RA"/>
    </source>
</evidence>
<feature type="compositionally biased region" description="Basic and acidic residues" evidence="1">
    <location>
        <begin position="34"/>
        <end position="62"/>
    </location>
</feature>
<keyword evidence="2" id="KW-1185">Reference proteome</keyword>
<dbReference type="AlphaFoldDB" id="A0A915IEP8"/>
<proteinExistence type="predicted"/>
<accession>A0A915IEP8</accession>
<reference evidence="3" key="1">
    <citation type="submission" date="2022-11" db="UniProtKB">
        <authorList>
            <consortium name="WormBaseParasite"/>
        </authorList>
    </citation>
    <scope>IDENTIFICATION</scope>
</reference>
<feature type="region of interest" description="Disordered" evidence="1">
    <location>
        <begin position="16"/>
        <end position="74"/>
    </location>
</feature>
<dbReference type="WBParaSite" id="nRc.2.0.1.t12372-RA">
    <property type="protein sequence ID" value="nRc.2.0.1.t12372-RA"/>
    <property type="gene ID" value="nRc.2.0.1.g12372"/>
</dbReference>
<dbReference type="Proteomes" id="UP000887565">
    <property type="component" value="Unplaced"/>
</dbReference>
<organism evidence="2 3">
    <name type="scientific">Romanomermis culicivorax</name>
    <name type="common">Nematode worm</name>
    <dbReference type="NCBI Taxonomy" id="13658"/>
    <lineage>
        <taxon>Eukaryota</taxon>
        <taxon>Metazoa</taxon>
        <taxon>Ecdysozoa</taxon>
        <taxon>Nematoda</taxon>
        <taxon>Enoplea</taxon>
        <taxon>Dorylaimia</taxon>
        <taxon>Mermithida</taxon>
        <taxon>Mermithoidea</taxon>
        <taxon>Mermithidae</taxon>
        <taxon>Romanomermis</taxon>
    </lineage>
</organism>
<sequence length="106" mass="12215">MVPRDIQQSQLRGTLTLNLHHHGQPIHKPTPYKDSAKQKTQQQEKVKHPEACKTRMMDEPHAQHTTMPSTSRKECGKMLSEWTIGWYDSTAKSHDDEELGYSYNVG</sequence>
<name>A0A915IEP8_ROMCU</name>
<evidence type="ECO:0000256" key="1">
    <source>
        <dbReference type="SAM" id="MobiDB-lite"/>
    </source>
</evidence>
<evidence type="ECO:0000313" key="2">
    <source>
        <dbReference type="Proteomes" id="UP000887565"/>
    </source>
</evidence>